<evidence type="ECO:0000313" key="2">
    <source>
        <dbReference type="EMBL" id="CAF9908735.1"/>
    </source>
</evidence>
<dbReference type="OrthoDB" id="5362512at2759"/>
<dbReference type="Pfam" id="PF06985">
    <property type="entry name" value="HET"/>
    <property type="match status" value="1"/>
</dbReference>
<name>A0A8H3IA27_9LECA</name>
<dbReference type="EMBL" id="CAJPDR010000030">
    <property type="protein sequence ID" value="CAF9908735.1"/>
    <property type="molecule type" value="Genomic_DNA"/>
</dbReference>
<proteinExistence type="predicted"/>
<keyword evidence="3" id="KW-1185">Reference proteome</keyword>
<dbReference type="PANTHER" id="PTHR33112:SF10">
    <property type="entry name" value="TOL"/>
    <property type="match status" value="1"/>
</dbReference>
<protein>
    <recommendedName>
        <fullName evidence="1">Heterokaryon incompatibility domain-containing protein</fullName>
    </recommendedName>
</protein>
<evidence type="ECO:0000259" key="1">
    <source>
        <dbReference type="Pfam" id="PF06985"/>
    </source>
</evidence>
<reference evidence="2" key="1">
    <citation type="submission" date="2021-03" db="EMBL/GenBank/DDBJ databases">
        <authorList>
            <person name="Tagirdzhanova G."/>
        </authorList>
    </citation>
    <scope>NUCLEOTIDE SEQUENCE</scope>
</reference>
<dbReference type="PANTHER" id="PTHR33112">
    <property type="entry name" value="DOMAIN PROTEIN, PUTATIVE-RELATED"/>
    <property type="match status" value="1"/>
</dbReference>
<dbReference type="InterPro" id="IPR010730">
    <property type="entry name" value="HET"/>
</dbReference>
<dbReference type="AlphaFoldDB" id="A0A8H3IA27"/>
<gene>
    <name evidence="2" type="ORF">ALECFALPRED_004920</name>
</gene>
<organism evidence="2 3">
    <name type="scientific">Alectoria fallacina</name>
    <dbReference type="NCBI Taxonomy" id="1903189"/>
    <lineage>
        <taxon>Eukaryota</taxon>
        <taxon>Fungi</taxon>
        <taxon>Dikarya</taxon>
        <taxon>Ascomycota</taxon>
        <taxon>Pezizomycotina</taxon>
        <taxon>Lecanoromycetes</taxon>
        <taxon>OSLEUM clade</taxon>
        <taxon>Lecanoromycetidae</taxon>
        <taxon>Lecanorales</taxon>
        <taxon>Lecanorineae</taxon>
        <taxon>Parmeliaceae</taxon>
        <taxon>Alectoria</taxon>
    </lineage>
</organism>
<evidence type="ECO:0000313" key="3">
    <source>
        <dbReference type="Proteomes" id="UP000664203"/>
    </source>
</evidence>
<accession>A0A8H3IA27</accession>
<feature type="domain" description="Heterokaryon incompatibility" evidence="1">
    <location>
        <begin position="15"/>
        <end position="134"/>
    </location>
</feature>
<comment type="caution">
    <text evidence="2">The sequence shown here is derived from an EMBL/GenBank/DDBJ whole genome shotgun (WGS) entry which is preliminary data.</text>
</comment>
<sequence length="539" mass="62241">MTSNLEQLLHAIPVTILSKTFQDAFTAARSYLGVRYIWIDSLCIIQDDPQDWRAESVTMQDVYSHSFCNLSAIATSSGLHGLFPPRDINRVRSCEVETNWAGRDPETYVLIPKRFWDEQLDYAPLSRRGWVFQERWLAPRILHFSSDQLLWECCELNASEAYPRGIPEITCGTNSELHHELRAPADLQSYGDQTMLQKLLEWLHLRRSSEKEDRDKEVLSTAKVLIAQSNPLGLPPITYGTQSSFKNCISAPVPLKPSENYEKWQRLVEWYSSCKLTKEEDKLIAFCGIAKRFHSALGSEYLAGLWRDDLPIELIWRVGRAESDDVRPPSRYRAPSWSWASVDTQIINKFVDCELISLITVTDSHMDYLSSDPFSQVTGGWIRVRGTLHPALLYPSDNYSWDLKYNLVLPQTGRQVYAMPDAEPKTSEFSRRAVRNPIVLGDRSRQMKEMLDSFKENGNFVFWYENPLYLLPVVSDVLQKGTFGIVLEPVASERGTYQRWGWFEESSFYAESSFKVPYGDKRKKKKLYLDDTYQELKIV</sequence>
<dbReference type="Proteomes" id="UP000664203">
    <property type="component" value="Unassembled WGS sequence"/>
</dbReference>